<keyword evidence="13" id="KW-0175">Coiled coil</keyword>
<evidence type="ECO:0000313" key="18">
    <source>
        <dbReference type="Proteomes" id="UP000629468"/>
    </source>
</evidence>
<protein>
    <recommendedName>
        <fullName evidence="19">PIN domain-like protein</fullName>
    </recommendedName>
</protein>
<evidence type="ECO:0000256" key="9">
    <source>
        <dbReference type="ARBA" id="ARBA00022842"/>
    </source>
</evidence>
<evidence type="ECO:0000256" key="8">
    <source>
        <dbReference type="ARBA" id="ARBA00022801"/>
    </source>
</evidence>
<dbReference type="Proteomes" id="UP000629468">
    <property type="component" value="Unassembled WGS sequence"/>
</dbReference>
<evidence type="ECO:0000256" key="4">
    <source>
        <dbReference type="ARBA" id="ARBA00022722"/>
    </source>
</evidence>
<keyword evidence="10" id="KW-0234">DNA repair</keyword>
<dbReference type="GO" id="GO:0048256">
    <property type="term" value="F:flap endonuclease activity"/>
    <property type="evidence" value="ECO:0007669"/>
    <property type="project" value="UniProtKB-ARBA"/>
</dbReference>
<dbReference type="InterPro" id="IPR006084">
    <property type="entry name" value="XPG/Rad2"/>
</dbReference>
<comment type="cofactor">
    <cofactor evidence="1">
        <name>Mg(2+)</name>
        <dbReference type="ChEBI" id="CHEBI:18420"/>
    </cofactor>
</comment>
<feature type="compositionally biased region" description="Basic residues" evidence="14">
    <location>
        <begin position="1169"/>
        <end position="1179"/>
    </location>
</feature>
<gene>
    <name evidence="17" type="ORF">Agabi119p4_5416</name>
</gene>
<comment type="caution">
    <text evidence="17">The sequence shown here is derived from an EMBL/GenBank/DDBJ whole genome shotgun (WGS) entry which is preliminary data.</text>
</comment>
<dbReference type="InterPro" id="IPR019974">
    <property type="entry name" value="XPG_CS"/>
</dbReference>
<feature type="compositionally biased region" description="Basic residues" evidence="14">
    <location>
        <begin position="1104"/>
        <end position="1122"/>
    </location>
</feature>
<name>A0A8H7KGJ0_AGABI</name>
<feature type="coiled-coil region" evidence="13">
    <location>
        <begin position="776"/>
        <end position="803"/>
    </location>
</feature>
<reference evidence="17 18" key="1">
    <citation type="journal article" name="Sci. Rep.">
        <title>Telomere-to-telomere assembled and centromere annotated genomes of the two main subspecies of the button mushroom Agaricus bisporus reveal especially polymorphic chromosome ends.</title>
        <authorList>
            <person name="Sonnenberg A.S.M."/>
            <person name="Sedaghat-Telgerd N."/>
            <person name="Lavrijssen B."/>
            <person name="Ohm R.A."/>
            <person name="Hendrickx P.M."/>
            <person name="Scholtmeijer K."/>
            <person name="Baars J.J.P."/>
            <person name="van Peer A."/>
        </authorList>
    </citation>
    <scope>NUCLEOTIDE SEQUENCE [LARGE SCALE GENOMIC DNA]</scope>
    <source>
        <strain evidence="17 18">H119_p4</strain>
    </source>
</reference>
<dbReference type="Gene3D" id="1.10.150.20">
    <property type="entry name" value="5' to 3' exonuclease, C-terminal subdomain"/>
    <property type="match status" value="1"/>
</dbReference>
<keyword evidence="9" id="KW-0460">Magnesium</keyword>
<feature type="region of interest" description="Disordered" evidence="14">
    <location>
        <begin position="443"/>
        <end position="518"/>
    </location>
</feature>
<feature type="region of interest" description="Disordered" evidence="14">
    <location>
        <begin position="152"/>
        <end position="177"/>
    </location>
</feature>
<feature type="compositionally biased region" description="Basic and acidic residues" evidence="14">
    <location>
        <begin position="347"/>
        <end position="361"/>
    </location>
</feature>
<evidence type="ECO:0000313" key="17">
    <source>
        <dbReference type="EMBL" id="KAF7773249.1"/>
    </source>
</evidence>
<dbReference type="InterPro" id="IPR036279">
    <property type="entry name" value="5-3_exonuclease_C_sf"/>
</dbReference>
<evidence type="ECO:0000256" key="7">
    <source>
        <dbReference type="ARBA" id="ARBA00022763"/>
    </source>
</evidence>
<dbReference type="SUPFAM" id="SSF47807">
    <property type="entry name" value="5' to 3' exonuclease, C-terminal subdomain"/>
    <property type="match status" value="1"/>
</dbReference>
<evidence type="ECO:0000259" key="15">
    <source>
        <dbReference type="SMART" id="SM00484"/>
    </source>
</evidence>
<evidence type="ECO:0000256" key="6">
    <source>
        <dbReference type="ARBA" id="ARBA00022759"/>
    </source>
</evidence>
<dbReference type="InterPro" id="IPR008918">
    <property type="entry name" value="HhH2"/>
</dbReference>
<dbReference type="PRINTS" id="PR00853">
    <property type="entry name" value="XPGRADSUPER"/>
</dbReference>
<keyword evidence="5" id="KW-0479">Metal-binding</keyword>
<evidence type="ECO:0000256" key="5">
    <source>
        <dbReference type="ARBA" id="ARBA00022723"/>
    </source>
</evidence>
<comment type="subcellular location">
    <subcellularLocation>
        <location evidence="2">Nucleus</location>
    </subcellularLocation>
</comment>
<dbReference type="GO" id="GO:0005634">
    <property type="term" value="C:nucleus"/>
    <property type="evidence" value="ECO:0007669"/>
    <property type="project" value="UniProtKB-SubCell"/>
</dbReference>
<keyword evidence="11" id="KW-0539">Nucleus</keyword>
<evidence type="ECO:0008006" key="19">
    <source>
        <dbReference type="Google" id="ProtNLM"/>
    </source>
</evidence>
<evidence type="ECO:0000256" key="1">
    <source>
        <dbReference type="ARBA" id="ARBA00001946"/>
    </source>
</evidence>
<dbReference type="SMART" id="SM00484">
    <property type="entry name" value="XPGI"/>
    <property type="match status" value="1"/>
</dbReference>
<evidence type="ECO:0000256" key="13">
    <source>
        <dbReference type="SAM" id="Coils"/>
    </source>
</evidence>
<feature type="compositionally biased region" description="Basic and acidic residues" evidence="14">
    <location>
        <begin position="164"/>
        <end position="177"/>
    </location>
</feature>
<comment type="similarity">
    <text evidence="3">Belongs to the XPG/RAD2 endonuclease family. XPG subfamily.</text>
</comment>
<dbReference type="Gene3D" id="3.40.50.1010">
    <property type="entry name" value="5'-nuclease"/>
    <property type="match status" value="2"/>
</dbReference>
<dbReference type="GO" id="GO:0046872">
    <property type="term" value="F:metal ion binding"/>
    <property type="evidence" value="ECO:0007669"/>
    <property type="project" value="UniProtKB-KW"/>
</dbReference>
<feature type="domain" description="XPG N-terminal" evidence="16">
    <location>
        <begin position="1"/>
        <end position="98"/>
    </location>
</feature>
<accession>A0A8H7KGJ0</accession>
<keyword evidence="8" id="KW-0378">Hydrolase</keyword>
<dbReference type="InterPro" id="IPR006086">
    <property type="entry name" value="XPG-I_dom"/>
</dbReference>
<dbReference type="AlphaFoldDB" id="A0A8H7KGJ0"/>
<dbReference type="InterPro" id="IPR001044">
    <property type="entry name" value="XPG/Rad2_eukaryotes"/>
</dbReference>
<feature type="compositionally biased region" description="Polar residues" evidence="14">
    <location>
        <begin position="472"/>
        <end position="500"/>
    </location>
</feature>
<dbReference type="SUPFAM" id="SSF88723">
    <property type="entry name" value="PIN domain-like"/>
    <property type="match status" value="1"/>
</dbReference>
<dbReference type="CDD" id="cd09868">
    <property type="entry name" value="PIN_XPG_RAD2"/>
    <property type="match status" value="2"/>
</dbReference>
<dbReference type="Pfam" id="PF00867">
    <property type="entry name" value="XPG_I"/>
    <property type="match status" value="1"/>
</dbReference>
<dbReference type="GO" id="GO:0003697">
    <property type="term" value="F:single-stranded DNA binding"/>
    <property type="evidence" value="ECO:0007669"/>
    <property type="project" value="InterPro"/>
</dbReference>
<feature type="compositionally biased region" description="Acidic residues" evidence="14">
    <location>
        <begin position="1138"/>
        <end position="1157"/>
    </location>
</feature>
<keyword evidence="7" id="KW-0227">DNA damage</keyword>
<sequence>MGVKSLWTLLTPVGRPILLETVEGKTMAIDSSIWIYQFQATMRDKEGRGLVNAHVLGFLRRITKLLFYGIKPVFVFDGGAPVIKRATLSERKKKKSGAVLSHARIAERLLAAQLRKEALSHAQSRKPSKGKGKAKEIDDDVNVVYLEDIDDSIPKAPKRPPPSSEKKNKYQDHDPYRLPEVNLGEAVAKATRTTIPDPRLATEDELRDFIEQMRPEDFDITSPEFRELPTEVQYEIIGDLRLKSRQTSHARLQRMLRLAPTPMDFSKQQIVNLKQRNSLTQQLLVTTDSIGSAHITIPVRIASERNREYVLTKNEGVDGGWVLAIQDKTGVAPEKPILIDIEEEAAAEKEKDAGEDKRKGQGNENEDEDEDADMEEVHTGDVVDPDLRRYQREMALSAIAARYSPKKLAPLTTKPIKSTTSKPLFDLDVDDEDAEAIGQAIQQMKDAEDAEVNRQAMEQFEDDEDEALAHAIQQSLDQTKLGSHSTTPKASPSKLPQESPRSLGFPNARQPSPEVDIFTPSGLETALAFAGTGSPKKKLEYSVSGTKVGVKTSFGMPSLLSSSRTLSTRITTSKNGEDIRSRPIGESSSSSSRPSAVAADSEDDDMEEVDIPIPAASEDKEAKMPSNESPSQTPAEYEESGDEDMEEVEVVVPDLALPAEKPLVQPSSPNLLRASPEVTPPLEYHEAPPSVSSILSPPQGHDFTVAREDPSSGTFSIGDIVSHEPEHEAELGNSRIEPVDEQEPWDAAHEIDPNAEEGEYARFLSQVKGRNLNDVQKEIDDEIKILNDQRKAAMRDSEDITQQMISQIMTMLRLFGIPYITAPMEAEAQCAELVSLGLVDGVITDDSDVFLFGAQRVYKNMFNQSKTVELFLLSDLERELGLDRDTLVRLAYLLGSDYTDGLSGVGPVVAMELLKEFPNKEGLHRFADWWRRVQEGKDKEGESNTKTRRQFKKKFKDLYLPSDWPNPAVRDAYYHPAVDSSEEPFKWGLPDLDALRAFFNQELGWGQTKVDELLLPIIQKMNRRRNNVSSTTSGIQNSLLDWVNVHAGNNPSGNMAPRKKEVYSSRRLQQVVTEFRKRKQSGSVGPSQSERLNSDEEEDSAPVKKQRKTTRARGGKAGRGRGGKPIASRGKRKKAKDDDDDDAYTEEDSSDVNDNEPQEVIPESEGKPRPRPRRKYFGA</sequence>
<feature type="compositionally biased region" description="Polar residues" evidence="14">
    <location>
        <begin position="1081"/>
        <end position="1091"/>
    </location>
</feature>
<dbReference type="GO" id="GO:0006289">
    <property type="term" value="P:nucleotide-excision repair"/>
    <property type="evidence" value="ECO:0007669"/>
    <property type="project" value="InterPro"/>
</dbReference>
<dbReference type="CDD" id="cd09904">
    <property type="entry name" value="H3TH_XPG"/>
    <property type="match status" value="1"/>
</dbReference>
<proteinExistence type="inferred from homology"/>
<dbReference type="SMART" id="SM00279">
    <property type="entry name" value="HhH2"/>
    <property type="match status" value="1"/>
</dbReference>
<evidence type="ECO:0000259" key="16">
    <source>
        <dbReference type="SMART" id="SM00485"/>
    </source>
</evidence>
<dbReference type="EMBL" id="JABXXO010000007">
    <property type="protein sequence ID" value="KAF7773249.1"/>
    <property type="molecule type" value="Genomic_DNA"/>
</dbReference>
<dbReference type="InterPro" id="IPR029060">
    <property type="entry name" value="PIN-like_dom_sf"/>
</dbReference>
<feature type="compositionally biased region" description="Low complexity" evidence="14">
    <location>
        <begin position="558"/>
        <end position="573"/>
    </location>
</feature>
<feature type="region of interest" description="Disordered" evidence="14">
    <location>
        <begin position="347"/>
        <end position="379"/>
    </location>
</feature>
<dbReference type="Pfam" id="PF00752">
    <property type="entry name" value="XPG_N"/>
    <property type="match status" value="1"/>
</dbReference>
<feature type="compositionally biased region" description="Acidic residues" evidence="14">
    <location>
        <begin position="600"/>
        <end position="610"/>
    </location>
</feature>
<evidence type="ECO:0000256" key="14">
    <source>
        <dbReference type="SAM" id="MobiDB-lite"/>
    </source>
</evidence>
<evidence type="ECO:0000256" key="11">
    <source>
        <dbReference type="ARBA" id="ARBA00023242"/>
    </source>
</evidence>
<comment type="similarity">
    <text evidence="12">Belongs to the XPG/RAD2 endonuclease family. GEN subfamily.</text>
</comment>
<feature type="region of interest" description="Disordered" evidence="14">
    <location>
        <begin position="1074"/>
        <end position="1179"/>
    </location>
</feature>
<dbReference type="PANTHER" id="PTHR16171:SF7">
    <property type="entry name" value="DNA REPAIR PROTEIN RAD2"/>
    <property type="match status" value="1"/>
</dbReference>
<feature type="domain" description="XPG-I" evidence="15">
    <location>
        <begin position="813"/>
        <end position="882"/>
    </location>
</feature>
<evidence type="ECO:0000256" key="10">
    <source>
        <dbReference type="ARBA" id="ARBA00023204"/>
    </source>
</evidence>
<feature type="region of interest" description="Disordered" evidence="14">
    <location>
        <begin position="550"/>
        <end position="690"/>
    </location>
</feature>
<dbReference type="PRINTS" id="PR00066">
    <property type="entry name" value="XRODRMPGMNTG"/>
</dbReference>
<evidence type="ECO:0000256" key="2">
    <source>
        <dbReference type="ARBA" id="ARBA00004123"/>
    </source>
</evidence>
<dbReference type="InterPro" id="IPR006085">
    <property type="entry name" value="XPG_DNA_repair_N"/>
</dbReference>
<keyword evidence="6" id="KW-0255">Endonuclease</keyword>
<dbReference type="PROSITE" id="PS00842">
    <property type="entry name" value="XPG_2"/>
    <property type="match status" value="1"/>
</dbReference>
<organism evidence="17 18">
    <name type="scientific">Agaricus bisporus var. burnettii</name>
    <dbReference type="NCBI Taxonomy" id="192524"/>
    <lineage>
        <taxon>Eukaryota</taxon>
        <taxon>Fungi</taxon>
        <taxon>Dikarya</taxon>
        <taxon>Basidiomycota</taxon>
        <taxon>Agaricomycotina</taxon>
        <taxon>Agaricomycetes</taxon>
        <taxon>Agaricomycetidae</taxon>
        <taxon>Agaricales</taxon>
        <taxon>Agaricineae</taxon>
        <taxon>Agaricaceae</taxon>
        <taxon>Agaricus</taxon>
    </lineage>
</organism>
<dbReference type="PANTHER" id="PTHR16171">
    <property type="entry name" value="DNA REPAIR PROTEIN COMPLEMENTING XP-G CELLS-RELATED"/>
    <property type="match status" value="1"/>
</dbReference>
<dbReference type="SMART" id="SM00485">
    <property type="entry name" value="XPGN"/>
    <property type="match status" value="1"/>
</dbReference>
<dbReference type="FunFam" id="1.10.150.20:FF:000030">
    <property type="entry name" value="Flap endonuclease GEN-like 1"/>
    <property type="match status" value="1"/>
</dbReference>
<evidence type="ECO:0000256" key="12">
    <source>
        <dbReference type="ARBA" id="ARBA00038112"/>
    </source>
</evidence>
<evidence type="ECO:0000256" key="3">
    <source>
        <dbReference type="ARBA" id="ARBA00005283"/>
    </source>
</evidence>
<feature type="compositionally biased region" description="Acidic residues" evidence="14">
    <location>
        <begin position="636"/>
        <end position="649"/>
    </location>
</feature>
<keyword evidence="4" id="KW-0540">Nuclease</keyword>
<feature type="compositionally biased region" description="Low complexity" evidence="14">
    <location>
        <begin position="587"/>
        <end position="599"/>
    </location>
</feature>
<feature type="compositionally biased region" description="Acidic residues" evidence="14">
    <location>
        <begin position="364"/>
        <end position="374"/>
    </location>
</feature>